<accession>A0AAV6YKU6</accession>
<name>A0AAV6YKU6_ENGPU</name>
<evidence type="ECO:0000313" key="2">
    <source>
        <dbReference type="Proteomes" id="UP000824782"/>
    </source>
</evidence>
<dbReference type="EMBL" id="WNYA01056263">
    <property type="protein sequence ID" value="KAG8535832.1"/>
    <property type="molecule type" value="Genomic_DNA"/>
</dbReference>
<evidence type="ECO:0000313" key="1">
    <source>
        <dbReference type="EMBL" id="KAG8535832.1"/>
    </source>
</evidence>
<comment type="caution">
    <text evidence="1">The sequence shown here is derived from an EMBL/GenBank/DDBJ whole genome shotgun (WGS) entry which is preliminary data.</text>
</comment>
<reference evidence="1" key="1">
    <citation type="thesis" date="2020" institute="ProQuest LLC" country="789 East Eisenhower Parkway, Ann Arbor, MI, USA">
        <title>Comparative Genomics and Chromosome Evolution.</title>
        <authorList>
            <person name="Mudd A.B."/>
        </authorList>
    </citation>
    <scope>NUCLEOTIDE SEQUENCE</scope>
    <source>
        <strain evidence="1">237g6f4</strain>
        <tissue evidence="1">Blood</tissue>
    </source>
</reference>
<protein>
    <submittedName>
        <fullName evidence="1">Uncharacterized protein</fullName>
    </submittedName>
</protein>
<dbReference type="Proteomes" id="UP000824782">
    <property type="component" value="Unassembled WGS sequence"/>
</dbReference>
<dbReference type="AlphaFoldDB" id="A0AAV6YKU6"/>
<proteinExistence type="predicted"/>
<keyword evidence="2" id="KW-1185">Reference proteome</keyword>
<gene>
    <name evidence="1" type="ORF">GDO81_027677</name>
</gene>
<sequence>MGVHIWRWDRGCVDHTGFGRTFFLIVHTTDNVNKSRLPRSRFSGDGDVQRDLVDVFETGSYAHDGIGKISVFKVILHLLKFIFVS</sequence>
<organism evidence="1 2">
    <name type="scientific">Engystomops pustulosus</name>
    <name type="common">Tungara frog</name>
    <name type="synonym">Physalaemus pustulosus</name>
    <dbReference type="NCBI Taxonomy" id="76066"/>
    <lineage>
        <taxon>Eukaryota</taxon>
        <taxon>Metazoa</taxon>
        <taxon>Chordata</taxon>
        <taxon>Craniata</taxon>
        <taxon>Vertebrata</taxon>
        <taxon>Euteleostomi</taxon>
        <taxon>Amphibia</taxon>
        <taxon>Batrachia</taxon>
        <taxon>Anura</taxon>
        <taxon>Neobatrachia</taxon>
        <taxon>Hyloidea</taxon>
        <taxon>Leptodactylidae</taxon>
        <taxon>Leiuperinae</taxon>
        <taxon>Engystomops</taxon>
    </lineage>
</organism>